<dbReference type="Pfam" id="PF21102">
    <property type="entry name" value="DprA_N"/>
    <property type="match status" value="1"/>
</dbReference>
<keyword evidence="5" id="KW-1185">Reference proteome</keyword>
<dbReference type="InterPro" id="IPR003488">
    <property type="entry name" value="DprA"/>
</dbReference>
<dbReference type="InterPro" id="IPR057666">
    <property type="entry name" value="DrpA_SLOG"/>
</dbReference>
<reference evidence="4 5" key="1">
    <citation type="submission" date="2024-03" db="EMBL/GenBank/DDBJ databases">
        <title>Community enrichment and isolation of bacterial strains for fucoidan degradation.</title>
        <authorList>
            <person name="Sichert A."/>
        </authorList>
    </citation>
    <scope>NUCLEOTIDE SEQUENCE [LARGE SCALE GENOMIC DNA]</scope>
    <source>
        <strain evidence="4 5">AS62</strain>
    </source>
</reference>
<proteinExistence type="inferred from homology"/>
<dbReference type="Proteomes" id="UP001477870">
    <property type="component" value="Unassembled WGS sequence"/>
</dbReference>
<dbReference type="Pfam" id="PF17782">
    <property type="entry name" value="WHD_DprA"/>
    <property type="match status" value="1"/>
</dbReference>
<dbReference type="Pfam" id="PF02481">
    <property type="entry name" value="DNA_processg_A"/>
    <property type="match status" value="1"/>
</dbReference>
<dbReference type="PANTHER" id="PTHR43022">
    <property type="entry name" value="PROTEIN SMF"/>
    <property type="match status" value="1"/>
</dbReference>
<dbReference type="Gene3D" id="3.40.50.450">
    <property type="match status" value="1"/>
</dbReference>
<gene>
    <name evidence="4" type="primary">dprA</name>
    <name evidence="4" type="ORF">WNY59_03875</name>
</gene>
<dbReference type="InterPro" id="IPR041614">
    <property type="entry name" value="DprA_WH"/>
</dbReference>
<protein>
    <submittedName>
        <fullName evidence="4">DNA-processing protein DprA</fullName>
    </submittedName>
</protein>
<feature type="domain" description="Smf/DprA SLOG" evidence="2">
    <location>
        <begin position="90"/>
        <end position="298"/>
    </location>
</feature>
<dbReference type="NCBIfam" id="TIGR00732">
    <property type="entry name" value="dprA"/>
    <property type="match status" value="1"/>
</dbReference>
<dbReference type="SUPFAM" id="SSF102405">
    <property type="entry name" value="MCP/YpsA-like"/>
    <property type="match status" value="1"/>
</dbReference>
<dbReference type="RefSeq" id="WP_342847034.1">
    <property type="nucleotide sequence ID" value="NZ_JBBMQO010000002.1"/>
</dbReference>
<dbReference type="PANTHER" id="PTHR43022:SF1">
    <property type="entry name" value="PROTEIN SMF"/>
    <property type="match status" value="1"/>
</dbReference>
<sequence>MNQPTHSDITPAQFELSDRQRLSWLRLYRSENVGPATFRDLINHCGSASAALEMLPEMASRSGGKRSIRIASLDDVERELEATTKFGARIIGLGEPDYPYLLRYTELAPPLITVMGNSSALNRPSISIVGSRNASMVGIKMAQQLAGALSEAGHVIVSGLARGIDRAAHEASLDNGTVAAMAGGIDQPYPPENIALLKDIIASGVGCAITDKPFGWEPRARDFPRRNRVIAALSMGLIVIEAAQRSGSLISARLANELGRTVFAVPGSPLDPRSQGTNNLIREGATLITSTDDVLESLKPVSEARQHAVQNQLGLFEKEEFMTLPPSDDARTTIVSLLSPSPTGIDDIIAHSGFAPAQVALIILELDLAGQIERHSANRVSLLGTGDR</sequence>
<dbReference type="InterPro" id="IPR036388">
    <property type="entry name" value="WH-like_DNA-bd_sf"/>
</dbReference>
<evidence type="ECO:0000259" key="3">
    <source>
        <dbReference type="Pfam" id="PF17782"/>
    </source>
</evidence>
<dbReference type="EMBL" id="JBBMQO010000002">
    <property type="protein sequence ID" value="MEM5500722.1"/>
    <property type="molecule type" value="Genomic_DNA"/>
</dbReference>
<comment type="caution">
    <text evidence="4">The sequence shown here is derived from an EMBL/GenBank/DDBJ whole genome shotgun (WGS) entry which is preliminary data.</text>
</comment>
<evidence type="ECO:0000259" key="2">
    <source>
        <dbReference type="Pfam" id="PF02481"/>
    </source>
</evidence>
<evidence type="ECO:0000313" key="5">
    <source>
        <dbReference type="Proteomes" id="UP001477870"/>
    </source>
</evidence>
<evidence type="ECO:0000256" key="1">
    <source>
        <dbReference type="ARBA" id="ARBA00006525"/>
    </source>
</evidence>
<name>A0ABU9T3M9_9HYPH</name>
<organism evidence="4 5">
    <name type="scientific">Ahrensia kielensis</name>
    <dbReference type="NCBI Taxonomy" id="76980"/>
    <lineage>
        <taxon>Bacteria</taxon>
        <taxon>Pseudomonadati</taxon>
        <taxon>Pseudomonadota</taxon>
        <taxon>Alphaproteobacteria</taxon>
        <taxon>Hyphomicrobiales</taxon>
        <taxon>Ahrensiaceae</taxon>
        <taxon>Ahrensia</taxon>
    </lineage>
</organism>
<comment type="similarity">
    <text evidence="1">Belongs to the DprA/Smf family.</text>
</comment>
<accession>A0ABU9T3M9</accession>
<dbReference type="Gene3D" id="1.10.10.10">
    <property type="entry name" value="Winged helix-like DNA-binding domain superfamily/Winged helix DNA-binding domain"/>
    <property type="match status" value="1"/>
</dbReference>
<feature type="domain" description="DprA winged helix" evidence="3">
    <location>
        <begin position="323"/>
        <end position="376"/>
    </location>
</feature>
<evidence type="ECO:0000313" key="4">
    <source>
        <dbReference type="EMBL" id="MEM5500722.1"/>
    </source>
</evidence>